<dbReference type="OrthoDB" id="9811198at2"/>
<comment type="similarity">
    <text evidence="2 7">Belongs to the MgtC/SapB family.</text>
</comment>
<comment type="caution">
    <text evidence="10">The sequence shown here is derived from an EMBL/GenBank/DDBJ whole genome shotgun (WGS) entry which is preliminary data.</text>
</comment>
<feature type="transmembrane region" description="Helical" evidence="7">
    <location>
        <begin position="45"/>
        <end position="65"/>
    </location>
</feature>
<evidence type="ECO:0000259" key="9">
    <source>
        <dbReference type="Pfam" id="PF02308"/>
    </source>
</evidence>
<evidence type="ECO:0000313" key="11">
    <source>
        <dbReference type="Proteomes" id="UP000469430"/>
    </source>
</evidence>
<dbReference type="InterPro" id="IPR049177">
    <property type="entry name" value="MgtC_SapB_SrpB_YhiD_N"/>
</dbReference>
<evidence type="ECO:0000256" key="2">
    <source>
        <dbReference type="ARBA" id="ARBA00009298"/>
    </source>
</evidence>
<feature type="transmembrane region" description="Helical" evidence="7">
    <location>
        <begin position="126"/>
        <end position="146"/>
    </location>
</feature>
<dbReference type="AlphaFoldDB" id="A0A6I4TWL9"/>
<proteinExistence type="inferred from homology"/>
<evidence type="ECO:0000256" key="8">
    <source>
        <dbReference type="SAM" id="MobiDB-lite"/>
    </source>
</evidence>
<feature type="transmembrane region" description="Helical" evidence="7">
    <location>
        <begin position="16"/>
        <end position="33"/>
    </location>
</feature>
<organism evidence="10 11">
    <name type="scientific">Croceibacterium xixiisoli</name>
    <dbReference type="NCBI Taxonomy" id="1476466"/>
    <lineage>
        <taxon>Bacteria</taxon>
        <taxon>Pseudomonadati</taxon>
        <taxon>Pseudomonadota</taxon>
        <taxon>Alphaproteobacteria</taxon>
        <taxon>Sphingomonadales</taxon>
        <taxon>Erythrobacteraceae</taxon>
        <taxon>Croceibacterium</taxon>
    </lineage>
</organism>
<evidence type="ECO:0000256" key="1">
    <source>
        <dbReference type="ARBA" id="ARBA00004651"/>
    </source>
</evidence>
<keyword evidence="7" id="KW-0997">Cell inner membrane</keyword>
<comment type="subcellular location">
    <subcellularLocation>
        <location evidence="7">Cell inner membrane</location>
        <topology evidence="7">Multi-pass membrane protein</topology>
    </subcellularLocation>
    <subcellularLocation>
        <location evidence="1">Cell membrane</location>
        <topology evidence="1">Multi-pass membrane protein</topology>
    </subcellularLocation>
</comment>
<reference evidence="10 11" key="1">
    <citation type="submission" date="2019-12" db="EMBL/GenBank/DDBJ databases">
        <title>Genomic-based taxomic classification of the family Erythrobacteraceae.</title>
        <authorList>
            <person name="Xu L."/>
        </authorList>
    </citation>
    <scope>NUCLEOTIDE SEQUENCE [LARGE SCALE GENOMIC DNA]</scope>
    <source>
        <strain evidence="10 11">S36</strain>
    </source>
</reference>
<name>A0A6I4TWL9_9SPHN</name>
<keyword evidence="6 7" id="KW-0472">Membrane</keyword>
<sequence>MILNPPTGLHMLDWDMLARLSSAAVLGLLLGVDRELRDMPAGMRTHGLICFSAAFVTVAALALYYQMGGLESNIDPLRVIEGTAAFTGIIAAGLIVVNKGEVKHLTTAAHVWLATVIGIACGAGLWPLVAFGAIVAVIMLTLLGVFEKRVLRQFRAERAPDDKIEDRAETPSPQIKKGRDIP</sequence>
<dbReference type="Proteomes" id="UP000469430">
    <property type="component" value="Unassembled WGS sequence"/>
</dbReference>
<dbReference type="RefSeq" id="WP_161391314.1">
    <property type="nucleotide sequence ID" value="NZ_JBHSCP010000001.1"/>
</dbReference>
<feature type="region of interest" description="Disordered" evidence="8">
    <location>
        <begin position="162"/>
        <end position="182"/>
    </location>
</feature>
<keyword evidence="11" id="KW-1185">Reference proteome</keyword>
<evidence type="ECO:0000256" key="5">
    <source>
        <dbReference type="ARBA" id="ARBA00022989"/>
    </source>
</evidence>
<gene>
    <name evidence="10" type="ORF">GRI97_11480</name>
</gene>
<keyword evidence="4 7" id="KW-0812">Transmembrane</keyword>
<dbReference type="PANTHER" id="PTHR33778:SF1">
    <property type="entry name" value="MAGNESIUM TRANSPORTER YHID-RELATED"/>
    <property type="match status" value="1"/>
</dbReference>
<dbReference type="PRINTS" id="PR01837">
    <property type="entry name" value="MGTCSAPBPROT"/>
</dbReference>
<feature type="domain" description="MgtC/SapB/SrpB/YhiD N-terminal" evidence="9">
    <location>
        <begin position="21"/>
        <end position="148"/>
    </location>
</feature>
<evidence type="ECO:0000256" key="7">
    <source>
        <dbReference type="RuleBase" id="RU365041"/>
    </source>
</evidence>
<dbReference type="EMBL" id="WTYJ01000002">
    <property type="protein sequence ID" value="MXO99609.1"/>
    <property type="molecule type" value="Genomic_DNA"/>
</dbReference>
<dbReference type="GO" id="GO:0005886">
    <property type="term" value="C:plasma membrane"/>
    <property type="evidence" value="ECO:0007669"/>
    <property type="project" value="UniProtKB-SubCell"/>
</dbReference>
<evidence type="ECO:0000256" key="4">
    <source>
        <dbReference type="ARBA" id="ARBA00022692"/>
    </source>
</evidence>
<evidence type="ECO:0000313" key="10">
    <source>
        <dbReference type="EMBL" id="MXO99609.1"/>
    </source>
</evidence>
<dbReference type="Pfam" id="PF02308">
    <property type="entry name" value="MgtC"/>
    <property type="match status" value="1"/>
</dbReference>
<evidence type="ECO:0000256" key="6">
    <source>
        <dbReference type="ARBA" id="ARBA00023136"/>
    </source>
</evidence>
<protein>
    <recommendedName>
        <fullName evidence="7">Protein MgtC</fullName>
    </recommendedName>
</protein>
<keyword evidence="5 7" id="KW-1133">Transmembrane helix</keyword>
<evidence type="ECO:0000256" key="3">
    <source>
        <dbReference type="ARBA" id="ARBA00022475"/>
    </source>
</evidence>
<dbReference type="PANTHER" id="PTHR33778">
    <property type="entry name" value="PROTEIN MGTC"/>
    <property type="match status" value="1"/>
</dbReference>
<keyword evidence="3" id="KW-1003">Cell membrane</keyword>
<feature type="transmembrane region" description="Helical" evidence="7">
    <location>
        <begin position="77"/>
        <end position="97"/>
    </location>
</feature>
<accession>A0A6I4TWL9</accession>
<dbReference type="InterPro" id="IPR003416">
    <property type="entry name" value="MgtC/SapB/SrpB/YhiD_fam"/>
</dbReference>